<feature type="non-terminal residue" evidence="4">
    <location>
        <position position="191"/>
    </location>
</feature>
<protein>
    <submittedName>
        <fullName evidence="4">Polygalacturonase</fullName>
    </submittedName>
</protein>
<organism evidence="4 5">
    <name type="scientific">Trifolium pratense</name>
    <name type="common">Red clover</name>
    <dbReference type="NCBI Taxonomy" id="57577"/>
    <lineage>
        <taxon>Eukaryota</taxon>
        <taxon>Viridiplantae</taxon>
        <taxon>Streptophyta</taxon>
        <taxon>Embryophyta</taxon>
        <taxon>Tracheophyta</taxon>
        <taxon>Spermatophyta</taxon>
        <taxon>Magnoliopsida</taxon>
        <taxon>eudicotyledons</taxon>
        <taxon>Gunneridae</taxon>
        <taxon>Pentapetalae</taxon>
        <taxon>rosids</taxon>
        <taxon>fabids</taxon>
        <taxon>Fabales</taxon>
        <taxon>Fabaceae</taxon>
        <taxon>Papilionoideae</taxon>
        <taxon>50 kb inversion clade</taxon>
        <taxon>NPAAA clade</taxon>
        <taxon>Hologalegina</taxon>
        <taxon>IRL clade</taxon>
        <taxon>Trifolieae</taxon>
        <taxon>Trifolium</taxon>
    </lineage>
</organism>
<gene>
    <name evidence="4" type="ORF">L195_g027845</name>
</gene>
<feature type="chain" id="PRO_5014474579" evidence="3">
    <location>
        <begin position="28"/>
        <end position="191"/>
    </location>
</feature>
<dbReference type="InterPro" id="IPR011050">
    <property type="entry name" value="Pectin_lyase_fold/virulence"/>
</dbReference>
<proteinExistence type="predicted"/>
<dbReference type="SUPFAM" id="SSF51126">
    <property type="entry name" value="Pectin lyase-like"/>
    <property type="match status" value="1"/>
</dbReference>
<dbReference type="EMBL" id="ASHM01024013">
    <property type="protein sequence ID" value="PNX71958.1"/>
    <property type="molecule type" value="Genomic_DNA"/>
</dbReference>
<keyword evidence="2" id="KW-0964">Secreted</keyword>
<reference evidence="4 5" key="2">
    <citation type="journal article" date="2017" name="Front. Plant Sci.">
        <title>Gene Classification and Mining of Molecular Markers Useful in Red Clover (Trifolium pratense) Breeding.</title>
        <authorList>
            <person name="Istvanek J."/>
            <person name="Dluhosova J."/>
            <person name="Dluhos P."/>
            <person name="Patkova L."/>
            <person name="Nedelnik J."/>
            <person name="Repkova J."/>
        </authorList>
    </citation>
    <scope>NUCLEOTIDE SEQUENCE [LARGE SCALE GENOMIC DNA]</scope>
    <source>
        <strain evidence="5">cv. Tatra</strain>
        <tissue evidence="4">Young leaves</tissue>
    </source>
</reference>
<dbReference type="Proteomes" id="UP000236291">
    <property type="component" value="Unassembled WGS sequence"/>
</dbReference>
<name>A0A2K3L0A6_TRIPR</name>
<evidence type="ECO:0000256" key="3">
    <source>
        <dbReference type="SAM" id="SignalP"/>
    </source>
</evidence>
<sequence>MEKPSPLFIFQIILLFLLTQSLPATSSHSPKPVTFSVTEFGATGDGVHYDTVSIQSAIDSCPYSIPCRVTFPAPGKYLTATVFLRSGVVLNVETGATIFGGPKLEDYPKESSRWYVVLAENATDVGIEGGGVVDGQAEKFVVRYNERKNVMVSWNETGSCLGDECRPRLIGFLGCKNVRIFNITLNQPAYW</sequence>
<feature type="signal peptide" evidence="3">
    <location>
        <begin position="1"/>
        <end position="27"/>
    </location>
</feature>
<keyword evidence="2" id="KW-0134">Cell wall</keyword>
<evidence type="ECO:0000256" key="2">
    <source>
        <dbReference type="ARBA" id="ARBA00022512"/>
    </source>
</evidence>
<dbReference type="PANTHER" id="PTHR31339">
    <property type="entry name" value="PECTIN LYASE-RELATED"/>
    <property type="match status" value="1"/>
</dbReference>
<dbReference type="STRING" id="57577.A0A2K3L0A6"/>
<dbReference type="AlphaFoldDB" id="A0A2K3L0A6"/>
<dbReference type="PANTHER" id="PTHR31339:SF0">
    <property type="entry name" value="PECTIN LYASE-LIKE SUPERFAMILY PROTEIN"/>
    <property type="match status" value="1"/>
</dbReference>
<keyword evidence="3" id="KW-0732">Signal</keyword>
<reference evidence="4 5" key="1">
    <citation type="journal article" date="2014" name="Am. J. Bot.">
        <title>Genome assembly and annotation for red clover (Trifolium pratense; Fabaceae).</title>
        <authorList>
            <person name="Istvanek J."/>
            <person name="Jaros M."/>
            <person name="Krenek A."/>
            <person name="Repkova J."/>
        </authorList>
    </citation>
    <scope>NUCLEOTIDE SEQUENCE [LARGE SCALE GENOMIC DNA]</scope>
    <source>
        <strain evidence="5">cv. Tatra</strain>
        <tissue evidence="4">Young leaves</tissue>
    </source>
</reference>
<evidence type="ECO:0000256" key="1">
    <source>
        <dbReference type="ARBA" id="ARBA00004191"/>
    </source>
</evidence>
<comment type="subcellular location">
    <subcellularLocation>
        <location evidence="1">Secreted</location>
        <location evidence="1">Cell wall</location>
    </subcellularLocation>
</comment>
<evidence type="ECO:0000313" key="4">
    <source>
        <dbReference type="EMBL" id="PNX71958.1"/>
    </source>
</evidence>
<evidence type="ECO:0000313" key="5">
    <source>
        <dbReference type="Proteomes" id="UP000236291"/>
    </source>
</evidence>
<accession>A0A2K3L0A6</accession>
<dbReference type="InterPro" id="IPR051801">
    <property type="entry name" value="GH28_Enzymes"/>
</dbReference>
<dbReference type="InterPro" id="IPR012334">
    <property type="entry name" value="Pectin_lyas_fold"/>
</dbReference>
<dbReference type="Gene3D" id="2.160.20.10">
    <property type="entry name" value="Single-stranded right-handed beta-helix, Pectin lyase-like"/>
    <property type="match status" value="1"/>
</dbReference>
<comment type="caution">
    <text evidence="4">The sequence shown here is derived from an EMBL/GenBank/DDBJ whole genome shotgun (WGS) entry which is preliminary data.</text>
</comment>